<dbReference type="Proteomes" id="UP000027135">
    <property type="component" value="Unassembled WGS sequence"/>
</dbReference>
<accession>A0A067R8R5</accession>
<evidence type="ECO:0000313" key="2">
    <source>
        <dbReference type="Proteomes" id="UP000027135"/>
    </source>
</evidence>
<dbReference type="EMBL" id="KK852621">
    <property type="protein sequence ID" value="KDR20022.1"/>
    <property type="molecule type" value="Genomic_DNA"/>
</dbReference>
<evidence type="ECO:0000313" key="1">
    <source>
        <dbReference type="EMBL" id="KDR20022.1"/>
    </source>
</evidence>
<dbReference type="InParanoid" id="A0A067R8R5"/>
<dbReference type="AlphaFoldDB" id="A0A067R8R5"/>
<organism evidence="1 2">
    <name type="scientific">Zootermopsis nevadensis</name>
    <name type="common">Dampwood termite</name>
    <dbReference type="NCBI Taxonomy" id="136037"/>
    <lineage>
        <taxon>Eukaryota</taxon>
        <taxon>Metazoa</taxon>
        <taxon>Ecdysozoa</taxon>
        <taxon>Arthropoda</taxon>
        <taxon>Hexapoda</taxon>
        <taxon>Insecta</taxon>
        <taxon>Pterygota</taxon>
        <taxon>Neoptera</taxon>
        <taxon>Polyneoptera</taxon>
        <taxon>Dictyoptera</taxon>
        <taxon>Blattodea</taxon>
        <taxon>Blattoidea</taxon>
        <taxon>Termitoidae</taxon>
        <taxon>Termopsidae</taxon>
        <taxon>Zootermopsis</taxon>
    </lineage>
</organism>
<reference evidence="1 2" key="1">
    <citation type="journal article" date="2014" name="Nat. Commun.">
        <title>Molecular traces of alternative social organization in a termite genome.</title>
        <authorList>
            <person name="Terrapon N."/>
            <person name="Li C."/>
            <person name="Robertson H.M."/>
            <person name="Ji L."/>
            <person name="Meng X."/>
            <person name="Booth W."/>
            <person name="Chen Z."/>
            <person name="Childers C.P."/>
            <person name="Glastad K.M."/>
            <person name="Gokhale K."/>
            <person name="Gowin J."/>
            <person name="Gronenberg W."/>
            <person name="Hermansen R.A."/>
            <person name="Hu H."/>
            <person name="Hunt B.G."/>
            <person name="Huylmans A.K."/>
            <person name="Khalil S.M."/>
            <person name="Mitchell R.D."/>
            <person name="Munoz-Torres M.C."/>
            <person name="Mustard J.A."/>
            <person name="Pan H."/>
            <person name="Reese J.T."/>
            <person name="Scharf M.E."/>
            <person name="Sun F."/>
            <person name="Vogel H."/>
            <person name="Xiao J."/>
            <person name="Yang W."/>
            <person name="Yang Z."/>
            <person name="Yang Z."/>
            <person name="Zhou J."/>
            <person name="Zhu J."/>
            <person name="Brent C.S."/>
            <person name="Elsik C.G."/>
            <person name="Goodisman M.A."/>
            <person name="Liberles D.A."/>
            <person name="Roe R.M."/>
            <person name="Vargo E.L."/>
            <person name="Vilcinskas A."/>
            <person name="Wang J."/>
            <person name="Bornberg-Bauer E."/>
            <person name="Korb J."/>
            <person name="Zhang G."/>
            <person name="Liebig J."/>
        </authorList>
    </citation>
    <scope>NUCLEOTIDE SEQUENCE [LARGE SCALE GENOMIC DNA]</scope>
    <source>
        <tissue evidence="1">Whole organism</tissue>
    </source>
</reference>
<name>A0A067R8R5_ZOONE</name>
<gene>
    <name evidence="1" type="ORF">L798_05257</name>
</gene>
<protein>
    <submittedName>
        <fullName evidence="1">Uncharacterized protein</fullName>
    </submittedName>
</protein>
<sequence>MTFRGQDLDDALVSADVSYPGDDKGYGSRNVGFYGHLTQMIAREDSIEFSHQESYISYNIFFPLCPLYCLLNSEIRNLMQTTIFSTKDPEILANISNKISELSV</sequence>
<proteinExistence type="predicted"/>
<keyword evidence="2" id="KW-1185">Reference proteome</keyword>